<accession>A0ABD5RKR0</accession>
<gene>
    <name evidence="2" type="ORF">ACFPYI_06390</name>
</gene>
<protein>
    <recommendedName>
        <fullName evidence="4">Tat (Twin-arginine translocation) pathway signal sequence</fullName>
    </recommendedName>
</protein>
<proteinExistence type="predicted"/>
<evidence type="ECO:0000256" key="1">
    <source>
        <dbReference type="SAM" id="MobiDB-lite"/>
    </source>
</evidence>
<dbReference type="Proteomes" id="UP001596099">
    <property type="component" value="Unassembled WGS sequence"/>
</dbReference>
<evidence type="ECO:0008006" key="4">
    <source>
        <dbReference type="Google" id="ProtNLM"/>
    </source>
</evidence>
<organism evidence="2 3">
    <name type="scientific">Halomarina salina</name>
    <dbReference type="NCBI Taxonomy" id="1872699"/>
    <lineage>
        <taxon>Archaea</taxon>
        <taxon>Methanobacteriati</taxon>
        <taxon>Methanobacteriota</taxon>
        <taxon>Stenosarchaea group</taxon>
        <taxon>Halobacteria</taxon>
        <taxon>Halobacteriales</taxon>
        <taxon>Natronomonadaceae</taxon>
        <taxon>Halomarina</taxon>
    </lineage>
</organism>
<dbReference type="AlphaFoldDB" id="A0ABD5RKR0"/>
<reference evidence="2 3" key="1">
    <citation type="journal article" date="2019" name="Int. J. Syst. Evol. Microbiol.">
        <title>The Global Catalogue of Microorganisms (GCM) 10K type strain sequencing project: providing services to taxonomists for standard genome sequencing and annotation.</title>
        <authorList>
            <consortium name="The Broad Institute Genomics Platform"/>
            <consortium name="The Broad Institute Genome Sequencing Center for Infectious Disease"/>
            <person name="Wu L."/>
            <person name="Ma J."/>
        </authorList>
    </citation>
    <scope>NUCLEOTIDE SEQUENCE [LARGE SCALE GENOMIC DNA]</scope>
    <source>
        <strain evidence="2 3">CGMCC 1.12543</strain>
    </source>
</reference>
<evidence type="ECO:0000313" key="2">
    <source>
        <dbReference type="EMBL" id="MFC5970958.1"/>
    </source>
</evidence>
<dbReference type="RefSeq" id="WP_247413872.1">
    <property type="nucleotide sequence ID" value="NZ_JALLGW010000001.1"/>
</dbReference>
<dbReference type="EMBL" id="JBHSQH010000001">
    <property type="protein sequence ID" value="MFC5970958.1"/>
    <property type="molecule type" value="Genomic_DNA"/>
</dbReference>
<name>A0ABD5RKR0_9EURY</name>
<evidence type="ECO:0000313" key="3">
    <source>
        <dbReference type="Proteomes" id="UP001596099"/>
    </source>
</evidence>
<sequence>MDVRTVRPVRNGAVGRGRTALDRHGNGSLSRRQFVGAAGALAAFGSSLDRLGTTGTGDGGGGAGEMPVVTASLRYDVDAGVDVEHDCGRSHVRSDPSSGVFWLSRPAYETARRALAGADGLAVVQSRSLLAAVDGLFGADVFGATPTDRLPLDGGRAVRVLDGVRPPSVDLERVGELRVRATVAGASTVLGPAEREHVLLPSSSVTVRRPTGRTRTAPGKRPGETVTVPAFEAVERPATPTVTVEHLGVRAVRPFGA</sequence>
<feature type="region of interest" description="Disordered" evidence="1">
    <location>
        <begin position="1"/>
        <end position="26"/>
    </location>
</feature>
<comment type="caution">
    <text evidence="2">The sequence shown here is derived from an EMBL/GenBank/DDBJ whole genome shotgun (WGS) entry which is preliminary data.</text>
</comment>
<keyword evidence="3" id="KW-1185">Reference proteome</keyword>